<dbReference type="EMBL" id="CM004401">
    <property type="protein sequence ID" value="OAY28377.2"/>
    <property type="molecule type" value="Genomic_DNA"/>
</dbReference>
<comment type="caution">
    <text evidence="1">The sequence shown here is derived from an EMBL/GenBank/DDBJ whole genome shotgun (WGS) entry which is preliminary data.</text>
</comment>
<name>A0ACC8CF90_MANES</name>
<sequence length="61" mass="7043">MIKVLGISFHRWHHYFSPTILSKLEIQTQFCLAELNKNCSFIHMIDDVTEDGAKTSELAFS</sequence>
<organism evidence="1 2">
    <name type="scientific">Manihot esculenta</name>
    <name type="common">Cassava</name>
    <name type="synonym">Jatropha manihot</name>
    <dbReference type="NCBI Taxonomy" id="3983"/>
    <lineage>
        <taxon>Eukaryota</taxon>
        <taxon>Viridiplantae</taxon>
        <taxon>Streptophyta</taxon>
        <taxon>Embryophyta</taxon>
        <taxon>Tracheophyta</taxon>
        <taxon>Spermatophyta</taxon>
        <taxon>Magnoliopsida</taxon>
        <taxon>eudicotyledons</taxon>
        <taxon>Gunneridae</taxon>
        <taxon>Pentapetalae</taxon>
        <taxon>rosids</taxon>
        <taxon>fabids</taxon>
        <taxon>Malpighiales</taxon>
        <taxon>Euphorbiaceae</taxon>
        <taxon>Crotonoideae</taxon>
        <taxon>Manihoteae</taxon>
        <taxon>Manihot</taxon>
    </lineage>
</organism>
<evidence type="ECO:0000313" key="2">
    <source>
        <dbReference type="Proteomes" id="UP000091857"/>
    </source>
</evidence>
<evidence type="ECO:0000313" key="1">
    <source>
        <dbReference type="EMBL" id="OAY28377.2"/>
    </source>
</evidence>
<keyword evidence="2" id="KW-1185">Reference proteome</keyword>
<dbReference type="Proteomes" id="UP000091857">
    <property type="component" value="Chromosome 15"/>
</dbReference>
<reference evidence="2" key="1">
    <citation type="journal article" date="2016" name="Nat. Biotechnol.">
        <title>Sequencing wild and cultivated cassava and related species reveals extensive interspecific hybridization and genetic diversity.</title>
        <authorList>
            <person name="Bredeson J.V."/>
            <person name="Lyons J.B."/>
            <person name="Prochnik S.E."/>
            <person name="Wu G.A."/>
            <person name="Ha C.M."/>
            <person name="Edsinger-Gonzales E."/>
            <person name="Grimwood J."/>
            <person name="Schmutz J."/>
            <person name="Rabbi I.Y."/>
            <person name="Egesi C."/>
            <person name="Nauluvula P."/>
            <person name="Lebot V."/>
            <person name="Ndunguru J."/>
            <person name="Mkamilo G."/>
            <person name="Bart R.S."/>
            <person name="Setter T.L."/>
            <person name="Gleadow R.M."/>
            <person name="Kulakow P."/>
            <person name="Ferguson M.E."/>
            <person name="Rounsley S."/>
            <person name="Rokhsar D.S."/>
        </authorList>
    </citation>
    <scope>NUCLEOTIDE SEQUENCE [LARGE SCALE GENOMIC DNA]</scope>
    <source>
        <strain evidence="2">cv. AM560-2</strain>
    </source>
</reference>
<gene>
    <name evidence="1" type="ORF">MANES_15G059350v8</name>
</gene>
<accession>A0ACC8CF90</accession>
<protein>
    <submittedName>
        <fullName evidence="1">Uncharacterized protein</fullName>
    </submittedName>
</protein>
<proteinExistence type="predicted"/>